<dbReference type="AlphaFoldDB" id="A0A243ZXX0"/>
<dbReference type="EMBL" id="PPHQ01000001">
    <property type="protein sequence ID" value="PNY69844.1"/>
    <property type="molecule type" value="Genomic_DNA"/>
</dbReference>
<sequence>MTTGTRPPPFPEHPTWGNIGIWSDSLLDALETCNADKRAIEAMERRRLNRQNGEAHAEK</sequence>
<dbReference type="Proteomes" id="UP000253687">
    <property type="component" value="Unassembled WGS sequence"/>
</dbReference>
<evidence type="ECO:0000313" key="1">
    <source>
        <dbReference type="EMBL" id="MGE13598.1"/>
    </source>
</evidence>
<evidence type="ECO:0000313" key="4">
    <source>
        <dbReference type="Proteomes" id="UP000236598"/>
    </source>
</evidence>
<dbReference type="Pfam" id="PF23793">
    <property type="entry name" value="LysC"/>
    <property type="match status" value="1"/>
</dbReference>
<dbReference type="EMBL" id="RNLZ01000011">
    <property type="protein sequence ID" value="MGE13598.1"/>
    <property type="molecule type" value="Genomic_DNA"/>
</dbReference>
<gene>
    <name evidence="2" type="ORF">C2M16_00915</name>
    <name evidence="1" type="ORF">D9D43_08330</name>
    <name evidence="3" type="ORF">DTL43_00700</name>
</gene>
<reference evidence="2 4" key="1">
    <citation type="submission" date="2018-01" db="EMBL/GenBank/DDBJ databases">
        <title>Draft Genomic Sequencing Of Potential Extraintestinal Pathogenic Escherichia coli B8S18 Isolated From Retail Chicken Skin.</title>
        <authorList>
            <person name="Xu A."/>
            <person name="Tilman S."/>
            <person name="Wisser-Parker K."/>
            <person name="Sheen S."/>
            <person name="Sommers C."/>
        </authorList>
    </citation>
    <scope>NUCLEOTIDE SEQUENCE [LARGE SCALE GENOMIC DNA]</scope>
    <source>
        <strain evidence="2 4">B8S18Com</strain>
    </source>
</reference>
<dbReference type="InterPro" id="IPR058979">
    <property type="entry name" value="LysC-like"/>
</dbReference>
<evidence type="ECO:0000313" key="5">
    <source>
        <dbReference type="Proteomes" id="UP000253687"/>
    </source>
</evidence>
<name>A0A243ZXX0_ECOLX</name>
<evidence type="ECO:0000313" key="6">
    <source>
        <dbReference type="Proteomes" id="UP000272336"/>
    </source>
</evidence>
<protein>
    <submittedName>
        <fullName evidence="1">Uncharacterized protein</fullName>
    </submittedName>
</protein>
<comment type="caution">
    <text evidence="1">The sequence shown here is derived from an EMBL/GenBank/DDBJ whole genome shotgun (WGS) entry which is preliminary data.</text>
</comment>
<dbReference type="RefSeq" id="WP_072048096.1">
    <property type="nucleotide sequence ID" value="NZ_JAIURB010000226.1"/>
</dbReference>
<evidence type="ECO:0000313" key="3">
    <source>
        <dbReference type="EMBL" id="RDA44512.1"/>
    </source>
</evidence>
<proteinExistence type="predicted"/>
<accession>A0A243ZXX0</accession>
<dbReference type="Proteomes" id="UP000236598">
    <property type="component" value="Unassembled WGS sequence"/>
</dbReference>
<dbReference type="Proteomes" id="UP000272336">
    <property type="component" value="Unassembled WGS sequence"/>
</dbReference>
<dbReference type="EMBL" id="QOGZ01000001">
    <property type="protein sequence ID" value="RDA44512.1"/>
    <property type="molecule type" value="Genomic_DNA"/>
</dbReference>
<reference evidence="3 5" key="2">
    <citation type="submission" date="2018-07" db="EMBL/GenBank/DDBJ databases">
        <title>Whole Genome Sequence Analysis of Avian Pathogenic E. coli - An Australian Perspective.</title>
        <authorList>
            <person name="Cummins M.L."/>
            <person name="Reid C.J."/>
            <person name="Roy Chowdhury P."/>
            <person name="Bushell R."/>
            <person name="Esbert N."/>
            <person name="Tivendale K.A."/>
            <person name="Noormohammadi A.H."/>
            <person name="Islam S."/>
            <person name="Marenda M.S."/>
            <person name="Browning G.F."/>
            <person name="Markham P.F."/>
            <person name="Djordjevic S.P."/>
        </authorList>
    </citation>
    <scope>NUCLEOTIDE SEQUENCE [LARGE SCALE GENOMIC DNA]</scope>
    <source>
        <strain evidence="3 5">AVC211</strain>
    </source>
</reference>
<evidence type="ECO:0000313" key="2">
    <source>
        <dbReference type="EMBL" id="PNY69844.1"/>
    </source>
</evidence>
<organism evidence="1 6">
    <name type="scientific">Escherichia coli</name>
    <dbReference type="NCBI Taxonomy" id="562"/>
    <lineage>
        <taxon>Bacteria</taxon>
        <taxon>Pseudomonadati</taxon>
        <taxon>Pseudomonadota</taxon>
        <taxon>Gammaproteobacteria</taxon>
        <taxon>Enterobacterales</taxon>
        <taxon>Enterobacteriaceae</taxon>
        <taxon>Escherichia</taxon>
    </lineage>
</organism>
<reference evidence="1 6" key="3">
    <citation type="submission" date="2018-10" db="EMBL/GenBank/DDBJ databases">
        <authorList>
            <consortium name="NARMS: The National Antimicrobial Resistance Monitoring System"/>
        </authorList>
    </citation>
    <scope>NUCLEOTIDE SEQUENCE [LARGE SCALE GENOMIC DNA]</scope>
    <source>
        <strain evidence="1 6">CVM N17EC0060</strain>
    </source>
</reference>